<reference evidence="3" key="1">
    <citation type="submission" date="2021-03" db="EMBL/GenBank/DDBJ databases">
        <title>Whole genome sequence of Jiella sp. CQZ9-1.</title>
        <authorList>
            <person name="Tuo L."/>
        </authorList>
    </citation>
    <scope>NUCLEOTIDE SEQUENCE</scope>
    <source>
        <strain evidence="3">CQZ9-1</strain>
    </source>
</reference>
<comment type="caution">
    <text evidence="3">The sequence shown here is derived from an EMBL/GenBank/DDBJ whole genome shotgun (WGS) entry which is preliminary data.</text>
</comment>
<keyword evidence="1" id="KW-0808">Transferase</keyword>
<evidence type="ECO:0000259" key="2">
    <source>
        <dbReference type="Pfam" id="PF00534"/>
    </source>
</evidence>
<dbReference type="CDD" id="cd03809">
    <property type="entry name" value="GT4_MtfB-like"/>
    <property type="match status" value="1"/>
</dbReference>
<gene>
    <name evidence="3" type="ORF">J1C48_02250</name>
</gene>
<dbReference type="EMBL" id="JAFMPP010000001">
    <property type="protein sequence ID" value="MBO0661386.1"/>
    <property type="molecule type" value="Genomic_DNA"/>
</dbReference>
<evidence type="ECO:0000256" key="1">
    <source>
        <dbReference type="ARBA" id="ARBA00022679"/>
    </source>
</evidence>
<dbReference type="SUPFAM" id="SSF53756">
    <property type="entry name" value="UDP-Glycosyltransferase/glycogen phosphorylase"/>
    <property type="match status" value="1"/>
</dbReference>
<dbReference type="PANTHER" id="PTHR46401:SF2">
    <property type="entry name" value="GLYCOSYLTRANSFERASE WBBK-RELATED"/>
    <property type="match status" value="1"/>
</dbReference>
<evidence type="ECO:0000313" key="4">
    <source>
        <dbReference type="Proteomes" id="UP000664122"/>
    </source>
</evidence>
<dbReference type="PANTHER" id="PTHR46401">
    <property type="entry name" value="GLYCOSYLTRANSFERASE WBBK-RELATED"/>
    <property type="match status" value="1"/>
</dbReference>
<proteinExistence type="predicted"/>
<dbReference type="GO" id="GO:0016757">
    <property type="term" value="F:glycosyltransferase activity"/>
    <property type="evidence" value="ECO:0007669"/>
    <property type="project" value="InterPro"/>
</dbReference>
<evidence type="ECO:0000313" key="3">
    <source>
        <dbReference type="EMBL" id="MBO0661386.1"/>
    </source>
</evidence>
<accession>A0A939JVK7</accession>
<dbReference type="Proteomes" id="UP000664122">
    <property type="component" value="Unassembled WGS sequence"/>
</dbReference>
<dbReference type="InterPro" id="IPR001296">
    <property type="entry name" value="Glyco_trans_1"/>
</dbReference>
<keyword evidence="4" id="KW-1185">Reference proteome</keyword>
<sequence>MPSPILIEGRNLAFKNGTGIASYARNLVATLKDLGYEMDVLFDVEFALSKDNSRWNEIRLFDVNGQDTRRFRVREYARRAGRFLTAAPFGIAMREVATSGLIADTSVLHGLNGFERRQAAEMLFFTADRHLLRYGKRLPITPLRQPALMHATHPTPIVVKGCANIYTIHDLVPLRLPHMTRDNKRSTLKTLQTLAKTADKIITVSENSRRDILTFLDIEEERVVNTYQAVSLPAGYTDISSDEKLREVDALQLTPQEYFVFVGALEPKKNVERIIDAYMTSGSTYPLVIIGKLGWGYDPILDKLDTIAQRPSGAKRPHIIRLSYLPSNQVFALIENARALLMPSLYEGFGLPALEAMLLGAPVIAANSSSLPEVVADAGVLVDPYDTTAISRAIRMIDHDADLRAALAQSGPEQAGKFSQDKYDQRISALYRELL</sequence>
<protein>
    <submittedName>
        <fullName evidence="3">Glycosyltransferase family 4 protein</fullName>
    </submittedName>
</protein>
<feature type="domain" description="Glycosyl transferase family 1" evidence="2">
    <location>
        <begin position="255"/>
        <end position="413"/>
    </location>
</feature>
<organism evidence="3 4">
    <name type="scientific">Jiella flava</name>
    <dbReference type="NCBI Taxonomy" id="2816857"/>
    <lineage>
        <taxon>Bacteria</taxon>
        <taxon>Pseudomonadati</taxon>
        <taxon>Pseudomonadota</taxon>
        <taxon>Alphaproteobacteria</taxon>
        <taxon>Hyphomicrobiales</taxon>
        <taxon>Aurantimonadaceae</taxon>
        <taxon>Jiella</taxon>
    </lineage>
</organism>
<name>A0A939JVK7_9HYPH</name>
<dbReference type="Gene3D" id="3.40.50.2000">
    <property type="entry name" value="Glycogen Phosphorylase B"/>
    <property type="match status" value="2"/>
</dbReference>
<dbReference type="Pfam" id="PF00534">
    <property type="entry name" value="Glycos_transf_1"/>
    <property type="match status" value="1"/>
</dbReference>
<dbReference type="GO" id="GO:0009103">
    <property type="term" value="P:lipopolysaccharide biosynthetic process"/>
    <property type="evidence" value="ECO:0007669"/>
    <property type="project" value="TreeGrafter"/>
</dbReference>
<dbReference type="AlphaFoldDB" id="A0A939JVK7"/>
<dbReference type="RefSeq" id="WP_207256010.1">
    <property type="nucleotide sequence ID" value="NZ_JAFMPP010000001.1"/>
</dbReference>